<name>A0A3D9FFC7_9SPHN</name>
<dbReference type="InterPro" id="IPR036390">
    <property type="entry name" value="WH_DNA-bd_sf"/>
</dbReference>
<accession>A0A3D9FFC7</accession>
<dbReference type="SMART" id="SM00347">
    <property type="entry name" value="HTH_MARR"/>
    <property type="match status" value="1"/>
</dbReference>
<sequence length="152" mass="17263">MEKRTRRGEILTELILEIFRVNGEMLDIGNDLTRPHGLTSARWQVMGAVELAGQALTVSQIARRMGLARQGVQRIVNDLEKMELVIAERNLDHKRAPLFSISKAGEKVMAKIDKAQAQWVNRISRTLGEGELEQALQTLRTIRDRSEIHKPE</sequence>
<dbReference type="PROSITE" id="PS50995">
    <property type="entry name" value="HTH_MARR_2"/>
    <property type="match status" value="1"/>
</dbReference>
<dbReference type="GO" id="GO:0006950">
    <property type="term" value="P:response to stress"/>
    <property type="evidence" value="ECO:0007669"/>
    <property type="project" value="TreeGrafter"/>
</dbReference>
<dbReference type="PANTHER" id="PTHR33164">
    <property type="entry name" value="TRANSCRIPTIONAL REGULATOR, MARR FAMILY"/>
    <property type="match status" value="1"/>
</dbReference>
<dbReference type="GO" id="GO:0003677">
    <property type="term" value="F:DNA binding"/>
    <property type="evidence" value="ECO:0007669"/>
    <property type="project" value="UniProtKB-KW"/>
</dbReference>
<proteinExistence type="predicted"/>
<dbReference type="InterPro" id="IPR036388">
    <property type="entry name" value="WH-like_DNA-bd_sf"/>
</dbReference>
<evidence type="ECO:0000259" key="1">
    <source>
        <dbReference type="PROSITE" id="PS50995"/>
    </source>
</evidence>
<organism evidence="2 3">
    <name type="scientific">Parasphingopyxis lamellibrachiae</name>
    <dbReference type="NCBI Taxonomy" id="680125"/>
    <lineage>
        <taxon>Bacteria</taxon>
        <taxon>Pseudomonadati</taxon>
        <taxon>Pseudomonadota</taxon>
        <taxon>Alphaproteobacteria</taxon>
        <taxon>Sphingomonadales</taxon>
        <taxon>Sphingomonadaceae</taxon>
        <taxon>Parasphingopyxis</taxon>
    </lineage>
</organism>
<gene>
    <name evidence="2" type="ORF">DFR46_0798</name>
</gene>
<dbReference type="Pfam" id="PF12802">
    <property type="entry name" value="MarR_2"/>
    <property type="match status" value="1"/>
</dbReference>
<feature type="domain" description="HTH marR-type" evidence="1">
    <location>
        <begin position="11"/>
        <end position="144"/>
    </location>
</feature>
<dbReference type="SUPFAM" id="SSF46785">
    <property type="entry name" value="Winged helix' DNA-binding domain"/>
    <property type="match status" value="1"/>
</dbReference>
<dbReference type="InterPro" id="IPR039422">
    <property type="entry name" value="MarR/SlyA-like"/>
</dbReference>
<evidence type="ECO:0000313" key="2">
    <source>
        <dbReference type="EMBL" id="RED15791.1"/>
    </source>
</evidence>
<keyword evidence="2" id="KW-0238">DNA-binding</keyword>
<dbReference type="Proteomes" id="UP000256310">
    <property type="component" value="Unassembled WGS sequence"/>
</dbReference>
<dbReference type="AlphaFoldDB" id="A0A3D9FFC7"/>
<dbReference type="PANTHER" id="PTHR33164:SF43">
    <property type="entry name" value="HTH-TYPE TRANSCRIPTIONAL REPRESSOR YETL"/>
    <property type="match status" value="1"/>
</dbReference>
<keyword evidence="3" id="KW-1185">Reference proteome</keyword>
<dbReference type="RefSeq" id="WP_116235270.1">
    <property type="nucleotide sequence ID" value="NZ_QRDP01000004.1"/>
</dbReference>
<dbReference type="EMBL" id="QRDP01000004">
    <property type="protein sequence ID" value="RED15791.1"/>
    <property type="molecule type" value="Genomic_DNA"/>
</dbReference>
<evidence type="ECO:0000313" key="3">
    <source>
        <dbReference type="Proteomes" id="UP000256310"/>
    </source>
</evidence>
<dbReference type="InterPro" id="IPR000835">
    <property type="entry name" value="HTH_MarR-typ"/>
</dbReference>
<comment type="caution">
    <text evidence="2">The sequence shown here is derived from an EMBL/GenBank/DDBJ whole genome shotgun (WGS) entry which is preliminary data.</text>
</comment>
<dbReference type="Gene3D" id="1.10.10.10">
    <property type="entry name" value="Winged helix-like DNA-binding domain superfamily/Winged helix DNA-binding domain"/>
    <property type="match status" value="1"/>
</dbReference>
<protein>
    <submittedName>
        <fullName evidence="2">DNA-binding MarR family transcriptional regulator</fullName>
    </submittedName>
</protein>
<reference evidence="2 3" key="1">
    <citation type="submission" date="2018-07" db="EMBL/GenBank/DDBJ databases">
        <title>Genomic Encyclopedia of Type Strains, Phase IV (KMG-IV): sequencing the most valuable type-strain genomes for metagenomic binning, comparative biology and taxonomic classification.</title>
        <authorList>
            <person name="Goeker M."/>
        </authorList>
    </citation>
    <scope>NUCLEOTIDE SEQUENCE [LARGE SCALE GENOMIC DNA]</scope>
    <source>
        <strain evidence="2 3">DSM 26725</strain>
    </source>
</reference>
<dbReference type="OrthoDB" id="5511415at2"/>
<dbReference type="GO" id="GO:0003700">
    <property type="term" value="F:DNA-binding transcription factor activity"/>
    <property type="evidence" value="ECO:0007669"/>
    <property type="project" value="InterPro"/>
</dbReference>